<organism evidence="6 7">
    <name type="scientific">Eiseniibacteriota bacterium</name>
    <dbReference type="NCBI Taxonomy" id="2212470"/>
    <lineage>
        <taxon>Bacteria</taxon>
        <taxon>Candidatus Eiseniibacteriota</taxon>
    </lineage>
</organism>
<evidence type="ECO:0000256" key="2">
    <source>
        <dbReference type="ARBA" id="ARBA00022723"/>
    </source>
</evidence>
<dbReference type="Proteomes" id="UP000316609">
    <property type="component" value="Unassembled WGS sequence"/>
</dbReference>
<dbReference type="GO" id="GO:0016811">
    <property type="term" value="F:hydrolase activity, acting on carbon-nitrogen (but not peptide) bonds, in linear amides"/>
    <property type="evidence" value="ECO:0007669"/>
    <property type="project" value="TreeGrafter"/>
</dbReference>
<dbReference type="GO" id="GO:0009231">
    <property type="term" value="P:riboflavin biosynthetic process"/>
    <property type="evidence" value="ECO:0007669"/>
    <property type="project" value="TreeGrafter"/>
</dbReference>
<evidence type="ECO:0000256" key="3">
    <source>
        <dbReference type="ARBA" id="ARBA00022801"/>
    </source>
</evidence>
<sequence length="285" mass="30159">MGHGRFARLRPIMDASRSGGNLGLSGTANMAAFRELVEQTWEDVRDLDRARTVAFLPVGAIEAHGPHLPLGTDVVIAQAMARSGAARLAERGWRAVLLPPLPYTAAPFGAGFPGTLSIGASTVTALILDLARELTRHGFAALAVANAHLDPTHLAALAEAAARAREERLLHVVSPDLSRKPWALRLSDEFRSGACHAGRYEGSVVLAVAPELVREDVRKGLPPNPASLATAIRDGVRTFEEAGGPRAYFGWPADATAQEGRETVDTLGDILADALIEALVRGKPA</sequence>
<evidence type="ECO:0000256" key="1">
    <source>
        <dbReference type="ARBA" id="ARBA00001947"/>
    </source>
</evidence>
<evidence type="ECO:0000313" key="7">
    <source>
        <dbReference type="Proteomes" id="UP000316609"/>
    </source>
</evidence>
<dbReference type="InterPro" id="IPR003785">
    <property type="entry name" value="Creatininase/forma_Hydrolase"/>
</dbReference>
<comment type="similarity">
    <text evidence="5">Belongs to the creatininase superfamily.</text>
</comment>
<dbReference type="Pfam" id="PF02633">
    <property type="entry name" value="Creatininase"/>
    <property type="match status" value="1"/>
</dbReference>
<evidence type="ECO:0000313" key="6">
    <source>
        <dbReference type="EMBL" id="TMQ63978.1"/>
    </source>
</evidence>
<evidence type="ECO:0000256" key="5">
    <source>
        <dbReference type="ARBA" id="ARBA00024029"/>
    </source>
</evidence>
<keyword evidence="3" id="KW-0378">Hydrolase</keyword>
<dbReference type="Gene3D" id="3.40.50.10310">
    <property type="entry name" value="Creatininase"/>
    <property type="match status" value="1"/>
</dbReference>
<comment type="caution">
    <text evidence="6">The sequence shown here is derived from an EMBL/GenBank/DDBJ whole genome shotgun (WGS) entry which is preliminary data.</text>
</comment>
<name>A0A538TK36_UNCEI</name>
<dbReference type="PANTHER" id="PTHR35005:SF1">
    <property type="entry name" value="2-AMINO-5-FORMYLAMINO-6-RIBOSYLAMINOPYRIMIDIN-4(3H)-ONE 5'-MONOPHOSPHATE DEFORMYLASE"/>
    <property type="match status" value="1"/>
</dbReference>
<gene>
    <name evidence="6" type="ORF">E6K78_10025</name>
</gene>
<keyword evidence="4" id="KW-0862">Zinc</keyword>
<dbReference type="PANTHER" id="PTHR35005">
    <property type="entry name" value="3-DEHYDRO-SCYLLO-INOSOSE HYDROLASE"/>
    <property type="match status" value="1"/>
</dbReference>
<proteinExistence type="inferred from homology"/>
<dbReference type="GO" id="GO:0046872">
    <property type="term" value="F:metal ion binding"/>
    <property type="evidence" value="ECO:0007669"/>
    <property type="project" value="UniProtKB-KW"/>
</dbReference>
<comment type="cofactor">
    <cofactor evidence="1">
        <name>Zn(2+)</name>
        <dbReference type="ChEBI" id="CHEBI:29105"/>
    </cofactor>
</comment>
<evidence type="ECO:0000256" key="4">
    <source>
        <dbReference type="ARBA" id="ARBA00022833"/>
    </source>
</evidence>
<protein>
    <submittedName>
        <fullName evidence="6">Creatininase family protein</fullName>
    </submittedName>
</protein>
<dbReference type="InterPro" id="IPR024087">
    <property type="entry name" value="Creatininase-like_sf"/>
</dbReference>
<dbReference type="AlphaFoldDB" id="A0A538TK36"/>
<accession>A0A538TK36</accession>
<reference evidence="6 7" key="1">
    <citation type="journal article" date="2019" name="Nat. Microbiol.">
        <title>Mediterranean grassland soil C-N compound turnover is dependent on rainfall and depth, and is mediated by genomically divergent microorganisms.</title>
        <authorList>
            <person name="Diamond S."/>
            <person name="Andeer P.F."/>
            <person name="Li Z."/>
            <person name="Crits-Christoph A."/>
            <person name="Burstein D."/>
            <person name="Anantharaman K."/>
            <person name="Lane K.R."/>
            <person name="Thomas B.C."/>
            <person name="Pan C."/>
            <person name="Northen T.R."/>
            <person name="Banfield J.F."/>
        </authorList>
    </citation>
    <scope>NUCLEOTIDE SEQUENCE [LARGE SCALE GENOMIC DNA]</scope>
    <source>
        <strain evidence="6">WS_8</strain>
    </source>
</reference>
<dbReference type="EMBL" id="VBOY01000097">
    <property type="protein sequence ID" value="TMQ63978.1"/>
    <property type="molecule type" value="Genomic_DNA"/>
</dbReference>
<dbReference type="SUPFAM" id="SSF102215">
    <property type="entry name" value="Creatininase"/>
    <property type="match status" value="1"/>
</dbReference>
<keyword evidence="2" id="KW-0479">Metal-binding</keyword>